<proteinExistence type="predicted"/>
<name>A0AAP0QYL7_LIQFO</name>
<dbReference type="GO" id="GO:0003723">
    <property type="term" value="F:RNA binding"/>
    <property type="evidence" value="ECO:0007669"/>
    <property type="project" value="UniProtKB-UniRule"/>
</dbReference>
<protein>
    <recommendedName>
        <fullName evidence="6">BAH domain-containing protein</fullName>
    </recommendedName>
</protein>
<dbReference type="AlphaFoldDB" id="A0AAP0QYL7"/>
<keyword evidence="5" id="KW-1185">Reference proteome</keyword>
<evidence type="ECO:0008006" key="6">
    <source>
        <dbReference type="Google" id="ProtNLM"/>
    </source>
</evidence>
<feature type="domain" description="RRM" evidence="2">
    <location>
        <begin position="332"/>
        <end position="408"/>
    </location>
</feature>
<dbReference type="PROSITE" id="PS51038">
    <property type="entry name" value="BAH"/>
    <property type="match status" value="1"/>
</dbReference>
<dbReference type="PROSITE" id="PS50102">
    <property type="entry name" value="RRM"/>
    <property type="match status" value="1"/>
</dbReference>
<gene>
    <name evidence="4" type="ORF">L1049_001798</name>
</gene>
<comment type="caution">
    <text evidence="4">The sequence shown here is derived from an EMBL/GenBank/DDBJ whole genome shotgun (WGS) entry which is preliminary data.</text>
</comment>
<dbReference type="SUPFAM" id="SSF54928">
    <property type="entry name" value="RNA-binding domain, RBD"/>
    <property type="match status" value="1"/>
</dbReference>
<dbReference type="Gene3D" id="2.30.30.490">
    <property type="match status" value="1"/>
</dbReference>
<dbReference type="InterPro" id="IPR000504">
    <property type="entry name" value="RRM_dom"/>
</dbReference>
<dbReference type="FunFam" id="2.30.30.490:FF:000017">
    <property type="entry name" value="Bromo-adjacent homology (BAH) domain-containing protein"/>
    <property type="match status" value="1"/>
</dbReference>
<dbReference type="CDD" id="cd00590">
    <property type="entry name" value="RRM_SF"/>
    <property type="match status" value="1"/>
</dbReference>
<dbReference type="InterPro" id="IPR012677">
    <property type="entry name" value="Nucleotide-bd_a/b_plait_sf"/>
</dbReference>
<dbReference type="PANTHER" id="PTHR47073">
    <property type="entry name" value="PROTEIN ANTI-SILENCING 1"/>
    <property type="match status" value="1"/>
</dbReference>
<evidence type="ECO:0000313" key="4">
    <source>
        <dbReference type="EMBL" id="KAK9266277.1"/>
    </source>
</evidence>
<dbReference type="GO" id="GO:0003682">
    <property type="term" value="F:chromatin binding"/>
    <property type="evidence" value="ECO:0007669"/>
    <property type="project" value="InterPro"/>
</dbReference>
<evidence type="ECO:0000256" key="1">
    <source>
        <dbReference type="PROSITE-ProRule" id="PRU00176"/>
    </source>
</evidence>
<dbReference type="Pfam" id="PF00076">
    <property type="entry name" value="RRM_1"/>
    <property type="match status" value="1"/>
</dbReference>
<dbReference type="EMBL" id="JBBPBK010000195">
    <property type="protein sequence ID" value="KAK9266277.1"/>
    <property type="molecule type" value="Genomic_DNA"/>
</dbReference>
<keyword evidence="1" id="KW-0694">RNA-binding</keyword>
<dbReference type="PANTHER" id="PTHR47073:SF7">
    <property type="entry name" value="BAH DOMAIN-CONTAINING PROTEIN"/>
    <property type="match status" value="1"/>
</dbReference>
<sequence>MSHLGDVKEEDIPEFKWGKKKGVGMMNKDVQFYESFTYDGVEYFLYDCVYLWHENESEPYIGKIVKLWEAPNYIKKVKLVWFFRPIEILNYLGDEKPLENEIFLASGEGIGLCNLNPPEAISGKCNVICTSKDRRNPQASEVELRMADFIFYRTFNVGSCTLFDNFPDSIAGIKVECFFNRKKDQEIISPPKVKPILKERAERSSSFPKLVLDKTVENAVRDGKSVSTSEPRKSASKEEEASRYFRLPACNEKILDAKVPFSQNRGLSKGVNFHEKASKISDKASSQLAQDKGIKPDSQVFEVSRRPDTDTRKWFRQLPWEERMQRAHEQGTLVLLENLDPSYASSEVENVVWHAFNQRVEVKMIECSTFSSPHYGKAFVIFKSKVAAESAISELNRRCLMLSDGRPLIGRIQAPRVPGKPTNFAGHLVIDKNRLQRQREEMRDAVSTSHCSQPNTIEFEMAMEWRLLQEKSDRWWRALHEVSFSLSY</sequence>
<dbReference type="Gene3D" id="3.30.70.330">
    <property type="match status" value="1"/>
</dbReference>
<evidence type="ECO:0000313" key="5">
    <source>
        <dbReference type="Proteomes" id="UP001415857"/>
    </source>
</evidence>
<dbReference type="InterPro" id="IPR001025">
    <property type="entry name" value="BAH_dom"/>
</dbReference>
<evidence type="ECO:0000259" key="2">
    <source>
        <dbReference type="PROSITE" id="PS50102"/>
    </source>
</evidence>
<dbReference type="InterPro" id="IPR035979">
    <property type="entry name" value="RBD_domain_sf"/>
</dbReference>
<feature type="domain" description="BAH" evidence="3">
    <location>
        <begin position="41"/>
        <end position="166"/>
    </location>
</feature>
<reference evidence="4 5" key="1">
    <citation type="journal article" date="2024" name="Plant J.">
        <title>Genome sequences and population genomics reveal climatic adaptation and genomic divergence between two closely related sweetgum species.</title>
        <authorList>
            <person name="Xu W.Q."/>
            <person name="Ren C.Q."/>
            <person name="Zhang X.Y."/>
            <person name="Comes H.P."/>
            <person name="Liu X.H."/>
            <person name="Li Y.G."/>
            <person name="Kettle C.J."/>
            <person name="Jalonen R."/>
            <person name="Gaisberger H."/>
            <person name="Ma Y.Z."/>
            <person name="Qiu Y.X."/>
        </authorList>
    </citation>
    <scope>NUCLEOTIDE SEQUENCE [LARGE SCALE GENOMIC DNA]</scope>
    <source>
        <strain evidence="4">Hangzhou</strain>
    </source>
</reference>
<organism evidence="4 5">
    <name type="scientific">Liquidambar formosana</name>
    <name type="common">Formosan gum</name>
    <dbReference type="NCBI Taxonomy" id="63359"/>
    <lineage>
        <taxon>Eukaryota</taxon>
        <taxon>Viridiplantae</taxon>
        <taxon>Streptophyta</taxon>
        <taxon>Embryophyta</taxon>
        <taxon>Tracheophyta</taxon>
        <taxon>Spermatophyta</taxon>
        <taxon>Magnoliopsida</taxon>
        <taxon>eudicotyledons</taxon>
        <taxon>Gunneridae</taxon>
        <taxon>Pentapetalae</taxon>
        <taxon>Saxifragales</taxon>
        <taxon>Altingiaceae</taxon>
        <taxon>Liquidambar</taxon>
    </lineage>
</organism>
<dbReference type="InterPro" id="IPR043151">
    <property type="entry name" value="BAH_sf"/>
</dbReference>
<evidence type="ECO:0000259" key="3">
    <source>
        <dbReference type="PROSITE" id="PS51038"/>
    </source>
</evidence>
<dbReference type="Proteomes" id="UP001415857">
    <property type="component" value="Unassembled WGS sequence"/>
</dbReference>
<dbReference type="Pfam" id="PF01426">
    <property type="entry name" value="BAH"/>
    <property type="match status" value="1"/>
</dbReference>
<accession>A0AAP0QYL7</accession>